<proteinExistence type="predicted"/>
<evidence type="ECO:0000313" key="1">
    <source>
        <dbReference type="EMBL" id="SEQ53246.1"/>
    </source>
</evidence>
<dbReference type="InterPro" id="IPR002753">
    <property type="entry name" value="UPF0058"/>
</dbReference>
<dbReference type="AlphaFoldDB" id="A0A1H9GT10"/>
<dbReference type="STRING" id="1186196.SAMN04489841_1987"/>
<dbReference type="RefSeq" id="WP_090616989.1">
    <property type="nucleotide sequence ID" value="NZ_FOFD01000002.1"/>
</dbReference>
<dbReference type="Gene3D" id="1.20.1270.110">
    <property type="entry name" value="Uncharacterised protein family UPF0058"/>
    <property type="match status" value="1"/>
</dbReference>
<keyword evidence="2" id="KW-1185">Reference proteome</keyword>
<evidence type="ECO:0000313" key="2">
    <source>
        <dbReference type="Proteomes" id="UP000199114"/>
    </source>
</evidence>
<protein>
    <submittedName>
        <fullName evidence="1">Uncharacterized protein family UPF0058</fullName>
    </submittedName>
</protein>
<organism evidence="1 2">
    <name type="scientific">Natrinema salaciae</name>
    <dbReference type="NCBI Taxonomy" id="1186196"/>
    <lineage>
        <taxon>Archaea</taxon>
        <taxon>Methanobacteriati</taxon>
        <taxon>Methanobacteriota</taxon>
        <taxon>Stenosarchaea group</taxon>
        <taxon>Halobacteria</taxon>
        <taxon>Halobacteriales</taxon>
        <taxon>Natrialbaceae</taxon>
        <taxon>Natrinema</taxon>
    </lineage>
</organism>
<dbReference type="Proteomes" id="UP000199114">
    <property type="component" value="Unassembled WGS sequence"/>
</dbReference>
<name>A0A1H9GT10_9EURY</name>
<dbReference type="EMBL" id="FOFD01000002">
    <property type="protein sequence ID" value="SEQ53246.1"/>
    <property type="molecule type" value="Genomic_DNA"/>
</dbReference>
<dbReference type="SUPFAM" id="SSF140371">
    <property type="entry name" value="Vng1086c-like"/>
    <property type="match status" value="1"/>
</dbReference>
<accession>A0A1H9GT10</accession>
<sequence>MNEQELVHLHALLFELRLYLEREDIAPPDAFDDYDAQPVRPPHIHRPKEAHKRAMDLLLVEIRDRVRRSSRQTAPY</sequence>
<reference evidence="2" key="1">
    <citation type="submission" date="2016-10" db="EMBL/GenBank/DDBJ databases">
        <authorList>
            <person name="Varghese N."/>
            <person name="Submissions S."/>
        </authorList>
    </citation>
    <scope>NUCLEOTIDE SEQUENCE [LARGE SCALE GENOMIC DNA]</scope>
    <source>
        <strain evidence="2">DSM 25055</strain>
    </source>
</reference>
<dbReference type="OrthoDB" id="177623at2157"/>
<dbReference type="InterPro" id="IPR036519">
    <property type="entry name" value="UPF0058_sf"/>
</dbReference>
<gene>
    <name evidence="1" type="ORF">SAMN04489841_1987</name>
</gene>
<dbReference type="Pfam" id="PF01893">
    <property type="entry name" value="UPF0058"/>
    <property type="match status" value="1"/>
</dbReference>